<feature type="non-terminal residue" evidence="1">
    <location>
        <position position="39"/>
    </location>
</feature>
<protein>
    <submittedName>
        <fullName evidence="1">Uncharacterized protein</fullName>
    </submittedName>
</protein>
<organism evidence="1 2">
    <name type="scientific">Ophiocordyceps polyrhachis-furcata BCC 54312</name>
    <dbReference type="NCBI Taxonomy" id="1330021"/>
    <lineage>
        <taxon>Eukaryota</taxon>
        <taxon>Fungi</taxon>
        <taxon>Dikarya</taxon>
        <taxon>Ascomycota</taxon>
        <taxon>Pezizomycotina</taxon>
        <taxon>Sordariomycetes</taxon>
        <taxon>Hypocreomycetidae</taxon>
        <taxon>Hypocreales</taxon>
        <taxon>Ophiocordycipitaceae</taxon>
        <taxon>Ophiocordyceps</taxon>
    </lineage>
</organism>
<accession>A0A367LQ62</accession>
<gene>
    <name evidence="1" type="ORF">L249_2007</name>
</gene>
<name>A0A367LQ62_9HYPO</name>
<dbReference type="Proteomes" id="UP000253664">
    <property type="component" value="Unassembled WGS sequence"/>
</dbReference>
<sequence>MSMPFALLISRPLQQSIYKNRDKRYIMCSKLGSHPAKVC</sequence>
<comment type="caution">
    <text evidence="1">The sequence shown here is derived from an EMBL/GenBank/DDBJ whole genome shotgun (WGS) entry which is preliminary data.</text>
</comment>
<evidence type="ECO:0000313" key="2">
    <source>
        <dbReference type="Proteomes" id="UP000253664"/>
    </source>
</evidence>
<evidence type="ECO:0000313" key="1">
    <source>
        <dbReference type="EMBL" id="RCI16585.1"/>
    </source>
</evidence>
<proteinExistence type="predicted"/>
<dbReference type="EMBL" id="LKCN02000001">
    <property type="protein sequence ID" value="RCI16585.1"/>
    <property type="molecule type" value="Genomic_DNA"/>
</dbReference>
<dbReference type="AlphaFoldDB" id="A0A367LQ62"/>
<reference evidence="1 2" key="1">
    <citation type="journal article" date="2015" name="BMC Genomics">
        <title>Insights from the genome of Ophiocordyceps polyrhachis-furcata to pathogenicity and host specificity in insect fungi.</title>
        <authorList>
            <person name="Wichadakul D."/>
            <person name="Kobmoo N."/>
            <person name="Ingsriswang S."/>
            <person name="Tangphatsornruang S."/>
            <person name="Chantasingh D."/>
            <person name="Luangsa-ard J.J."/>
            <person name="Eurwilaichitr L."/>
        </authorList>
    </citation>
    <scope>NUCLEOTIDE SEQUENCE [LARGE SCALE GENOMIC DNA]</scope>
    <source>
        <strain evidence="1 2">BCC 54312</strain>
    </source>
</reference>
<keyword evidence="2" id="KW-1185">Reference proteome</keyword>